<name>A0A261G773_9BIFI</name>
<organism evidence="3 4">
    <name type="scientific">Bifidobacterium aquikefiri</name>
    <dbReference type="NCBI Taxonomy" id="1653207"/>
    <lineage>
        <taxon>Bacteria</taxon>
        <taxon>Bacillati</taxon>
        <taxon>Actinomycetota</taxon>
        <taxon>Actinomycetes</taxon>
        <taxon>Bifidobacteriales</taxon>
        <taxon>Bifidobacteriaceae</taxon>
        <taxon>Bifidobacterium</taxon>
    </lineage>
</organism>
<dbReference type="PANTHER" id="PTHR30024:SF42">
    <property type="entry name" value="ALIPHATIC SULFONATES-BINDING PROTEIN-RELATED"/>
    <property type="match status" value="1"/>
</dbReference>
<evidence type="ECO:0000259" key="2">
    <source>
        <dbReference type="Pfam" id="PF09084"/>
    </source>
</evidence>
<dbReference type="GeneID" id="98296021"/>
<dbReference type="EMBL" id="MWXA01000005">
    <property type="protein sequence ID" value="OZG67280.1"/>
    <property type="molecule type" value="Genomic_DNA"/>
</dbReference>
<keyword evidence="1" id="KW-0732">Signal</keyword>
<dbReference type="PANTHER" id="PTHR30024">
    <property type="entry name" value="ALIPHATIC SULFONATES-BINDING PROTEIN-RELATED"/>
    <property type="match status" value="1"/>
</dbReference>
<evidence type="ECO:0000256" key="1">
    <source>
        <dbReference type="SAM" id="SignalP"/>
    </source>
</evidence>
<feature type="chain" id="PRO_5038500049" evidence="1">
    <location>
        <begin position="26"/>
        <end position="344"/>
    </location>
</feature>
<gene>
    <name evidence="3" type="ORF">BAQU_1353</name>
</gene>
<keyword evidence="4" id="KW-1185">Reference proteome</keyword>
<dbReference type="Gene3D" id="3.40.190.10">
    <property type="entry name" value="Periplasmic binding protein-like II"/>
    <property type="match status" value="2"/>
</dbReference>
<comment type="caution">
    <text evidence="3">The sequence shown here is derived from an EMBL/GenBank/DDBJ whole genome shotgun (WGS) entry which is preliminary data.</text>
</comment>
<evidence type="ECO:0000313" key="4">
    <source>
        <dbReference type="Proteomes" id="UP000216451"/>
    </source>
</evidence>
<reference evidence="3 4" key="1">
    <citation type="journal article" date="2017" name="BMC Genomics">
        <title>Comparative genomic and phylogenomic analyses of the Bifidobacteriaceae family.</title>
        <authorList>
            <person name="Lugli G.A."/>
            <person name="Milani C."/>
            <person name="Turroni F."/>
            <person name="Duranti S."/>
            <person name="Mancabelli L."/>
            <person name="Mangifesta M."/>
            <person name="Ferrario C."/>
            <person name="Modesto M."/>
            <person name="Mattarelli P."/>
            <person name="Jiri K."/>
            <person name="van Sinderen D."/>
            <person name="Ventura M."/>
        </authorList>
    </citation>
    <scope>NUCLEOTIDE SEQUENCE [LARGE SCALE GENOMIC DNA]</scope>
    <source>
        <strain evidence="3 4">LMG 28769</strain>
    </source>
</reference>
<sequence length="344" mass="37803">MTNLTVKKILCVASLGVLLVGMLSACSQSGNTTASGEYEFGRIELPVNDGSLCGGPTYIALEKGFFKEEGLDVVLTASDAEARKVGLNNGTYPLVNGDFQFFQSIENGVKIKIVDGLHNGCIKFLVRPDSTISKPEDIIGKKIAINEVGDTPHQVVSMWLEEGGVSADPTDGEVEFLPFADANLQFEALDKGEVDVVAAWDPVGSIKEQEGSAKVIFDLSKEEGFKDRFCCFLFASEKTLEAEPKKVAALIRAYHKAETWIAHNPIEAVKIIAEKNYSQIDDPGIAETLLKDYQYMDHSMEVSDDRNPKTDVEYFAEKLHNIGYLNSDPKQFADDVFVEVDLEQ</sequence>
<feature type="domain" description="SsuA/THI5-like" evidence="2">
    <location>
        <begin position="56"/>
        <end position="268"/>
    </location>
</feature>
<dbReference type="InterPro" id="IPR015168">
    <property type="entry name" value="SsuA/THI5"/>
</dbReference>
<dbReference type="RefSeq" id="WP_094693860.1">
    <property type="nucleotide sequence ID" value="NZ_CALENZ010000016.1"/>
</dbReference>
<evidence type="ECO:0000313" key="3">
    <source>
        <dbReference type="EMBL" id="OZG67280.1"/>
    </source>
</evidence>
<dbReference type="PROSITE" id="PS51257">
    <property type="entry name" value="PROKAR_LIPOPROTEIN"/>
    <property type="match status" value="1"/>
</dbReference>
<dbReference type="SUPFAM" id="SSF53850">
    <property type="entry name" value="Periplasmic binding protein-like II"/>
    <property type="match status" value="1"/>
</dbReference>
<dbReference type="AlphaFoldDB" id="A0A261G773"/>
<dbReference type="OrthoDB" id="8892982at2"/>
<dbReference type="Pfam" id="PF09084">
    <property type="entry name" value="NMT1"/>
    <property type="match status" value="1"/>
</dbReference>
<dbReference type="Proteomes" id="UP000216451">
    <property type="component" value="Unassembled WGS sequence"/>
</dbReference>
<protein>
    <submittedName>
        <fullName evidence="3">Nitrate ABC transporter substrate-binding protein</fullName>
    </submittedName>
</protein>
<feature type="signal peptide" evidence="1">
    <location>
        <begin position="1"/>
        <end position="25"/>
    </location>
</feature>
<proteinExistence type="predicted"/>
<accession>A0A261G773</accession>